<keyword evidence="1" id="KW-0596">Phosphopantetheine</keyword>
<dbReference type="InterPro" id="IPR057326">
    <property type="entry name" value="KR_dom"/>
</dbReference>
<dbReference type="GO" id="GO:0004315">
    <property type="term" value="F:3-oxoacyl-[acyl-carrier-protein] synthase activity"/>
    <property type="evidence" value="ECO:0007669"/>
    <property type="project" value="InterPro"/>
</dbReference>
<name>A0A5C5S8U3_9ACTN</name>
<evidence type="ECO:0000259" key="9">
    <source>
        <dbReference type="SMART" id="SM00825"/>
    </source>
</evidence>
<dbReference type="InterPro" id="IPR042104">
    <property type="entry name" value="PKS_dehydratase_sf"/>
</dbReference>
<sequence length="1800" mass="185551">MADTNRTTPAAPAASKGSTYARVRAMTDAQRDALTDQFAKSARVAAAEPIAVIGVGCRFPGGSNSPQQYWDLLMRGQDAIVEVPADRWAADEYYDADPSVPGRMPSKWGGFLDEIAGFDAAHFGIAPREAETMDPQQRVLLEVACEALEHAGIAPQSAEGIRAAVLMGVYYNEYQSASMADLDAIDAYAATGNAHSVTVGRIAYLLGLRGPAIAVDTACSSSLVSVHLACQSLRSRESDLALAGGVNLILRPETQLALGKWGMLSPRGRCHTFDAAADGFVRGEGCGVVVLKRLTDAVRDGDRVLAVVRGTATNQDGRSNGLTAPNAPAQREVITRALGEVPASSVHFVETHGTGTALGDPIEFDALSRVYGSGEGRCALGAVKTNMGHLEAAAGIAGFIKAVLAVHRGQVPPNLHFTRWNPAIDPAGTRLYVPTEADPWPSAGGPRRAAVSSFGLGGTNAHIVLEQGPDAVPTAQTGGAEPAGPHVVRIGGNSPGAVTARADALAGWLQGKGAAADLGDVAHTVARQADGAPVTGAATARDRAGVVDALRALAAGDGRAGVTPVGARPKPGVVFVFSGQGSQWPGMGRRLLAEEPAFAAAVDRIEPEFAAQVGFSLRDTLASGEPVTGIDRIQPVLVGVQLALADLWRAHGIVPDAVIGHSMGEVTAAVVAGGLSVADGLRVIATRSALMRRELSGQGAMALLEMEAAAAEELLADHQGVSVAVVASPRQTVVAGPPERIDDVIAAVSARNLLARRVEVDVASHHATVDPILDELRAALSGLRPTAVTIPVLSTVRAGEEAPVFDADYWADNLRQPVRFAPVAAGAAARFGTLIEVSPHPVLTHALAENRPADREVVVLPTLLRDEDDTVVFRAHRARLGGDAPAGRIIDLPPHTWQHERYWTTATAPNAGRAASAAHPLLGDRVDLPSGTGVLWHADAGLDLIPWLRDHRVQGQPIMPAAGFAEIVLAAGRAVFGDAAAGLAGLEVEQMLPLTDSVPLTTQLIHDPESTDGTARVEVFSRGPAGEWIRHATGRVGAGVPASSAGAPVGAPSGGAPVSPREIYAALRRAGAHHDTAFVALERVLQDPAGAAEADIALPAEAAAHPEFALHPVALDAALQTLAAALPAEAVAGDAAYLPVAVEAIRLSGPVGRRALCRARITSVGAEGITGDVTILAPSGAVAAEVRGVFLRRIQRGTVPLPLERKLFGHRWEAAPAAAAAPGAGAGSWLVLAADAAATADAAAELARPDRRIVTAGFDDQGLADAVARAAADPDHPLAGVLLLLDAPSNQEPVTEADAARETVRRVAAVVRAVTTGWHGRPPRLLLVTRDGLAVRDGEPGSPAAGALTGLVRVLAYEHPDLRATLVDLPAGAGLTVALDREGAGGDDLVAWRDGERFVQRLVRADPDPAGSAVPTVRDDGAYVVTGGLGGIGLVVARRLVAAGAGRVVLSGRGEPSAEAAAALDALGESATYVRGDIAEPGVAEALVAAAEETGLQLRGVIHSAAVLDDELVAAMSEDALARVWRPKATGAARLDAATADRDLDWWVLFSSAASLLGSPGQGAYAAANAYLDALAQRRRARGKAATSICWGQWSEVGLARSLEMGVLDPISPAEGAEALDAILGGAHTRVGVARLRLDRAASAFPELAGLGYFTHLMAELEPEEEPGAIDPESLRALPFGDAVAAVQGRLRARIGAVLGYTGGAGIPTDRPLTELGLDSLMAVRIRNAARAEFGIEPPVALLLQGADLTGLATDLVRRLGIDDDGNDTVAAPGGLRDRAAQRAAARRRGAARRKAGHIA</sequence>
<dbReference type="SMART" id="SM00823">
    <property type="entry name" value="PKS_PP"/>
    <property type="match status" value="1"/>
</dbReference>
<keyword evidence="3" id="KW-0808">Transferase</keyword>
<dbReference type="InterPro" id="IPR014030">
    <property type="entry name" value="Ketoacyl_synth_N"/>
</dbReference>
<evidence type="ECO:0000259" key="7">
    <source>
        <dbReference type="SMART" id="SM00822"/>
    </source>
</evidence>
<dbReference type="InterPro" id="IPR006162">
    <property type="entry name" value="Ppantetheine_attach_site"/>
</dbReference>
<evidence type="ECO:0000259" key="8">
    <source>
        <dbReference type="SMART" id="SM00823"/>
    </source>
</evidence>
<accession>A0A5C5S8U3</accession>
<dbReference type="InterPro" id="IPR020841">
    <property type="entry name" value="PKS_Beta-ketoAc_synthase_dom"/>
</dbReference>
<dbReference type="SUPFAM" id="SSF52151">
    <property type="entry name" value="FabD/lysophospholipase-like"/>
    <property type="match status" value="1"/>
</dbReference>
<dbReference type="FunFam" id="3.30.70.250:FF:000003">
    <property type="entry name" value="Polyketide beta-ketoacyl synthase Pks3"/>
    <property type="match status" value="1"/>
</dbReference>
<evidence type="ECO:0000256" key="4">
    <source>
        <dbReference type="ARBA" id="ARBA00022857"/>
    </source>
</evidence>
<evidence type="ECO:0000313" key="12">
    <source>
        <dbReference type="EMBL" id="TWS30771.1"/>
    </source>
</evidence>
<keyword evidence="4" id="KW-0521">NADP</keyword>
<dbReference type="InterPro" id="IPR014043">
    <property type="entry name" value="Acyl_transferase_dom"/>
</dbReference>
<dbReference type="InterPro" id="IPR016035">
    <property type="entry name" value="Acyl_Trfase/lysoPLipase"/>
</dbReference>
<dbReference type="Gene3D" id="1.10.1200.10">
    <property type="entry name" value="ACP-like"/>
    <property type="match status" value="1"/>
</dbReference>
<dbReference type="InterPro" id="IPR020807">
    <property type="entry name" value="PKS_DH"/>
</dbReference>
<comment type="caution">
    <text evidence="12">The sequence shown here is derived from an EMBL/GenBank/DDBJ whole genome shotgun (WGS) entry which is preliminary data.</text>
</comment>
<dbReference type="InterPro" id="IPR016039">
    <property type="entry name" value="Thiolase-like"/>
</dbReference>
<dbReference type="Proteomes" id="UP000319375">
    <property type="component" value="Unassembled WGS sequence"/>
</dbReference>
<dbReference type="InterPro" id="IPR014031">
    <property type="entry name" value="Ketoacyl_synth_C"/>
</dbReference>
<dbReference type="GO" id="GO:0004312">
    <property type="term" value="F:fatty acid synthase activity"/>
    <property type="evidence" value="ECO:0007669"/>
    <property type="project" value="TreeGrafter"/>
</dbReference>
<dbReference type="Pfam" id="PF14765">
    <property type="entry name" value="PS-DH"/>
    <property type="match status" value="1"/>
</dbReference>
<dbReference type="InterPro" id="IPR050091">
    <property type="entry name" value="PKS_NRPS_Biosynth_Enz"/>
</dbReference>
<dbReference type="InterPro" id="IPR036736">
    <property type="entry name" value="ACP-like_sf"/>
</dbReference>
<dbReference type="Gene3D" id="3.40.47.10">
    <property type="match status" value="1"/>
</dbReference>
<evidence type="ECO:0000256" key="2">
    <source>
        <dbReference type="ARBA" id="ARBA00022553"/>
    </source>
</evidence>
<dbReference type="Pfam" id="PF00550">
    <property type="entry name" value="PP-binding"/>
    <property type="match status" value="1"/>
</dbReference>
<dbReference type="PANTHER" id="PTHR43775:SF37">
    <property type="entry name" value="SI:DKEY-61P9.11"/>
    <property type="match status" value="1"/>
</dbReference>
<organism evidence="12 13">
    <name type="scientific">Tsukamurella conjunctivitidis</name>
    <dbReference type="NCBI Taxonomy" id="2592068"/>
    <lineage>
        <taxon>Bacteria</taxon>
        <taxon>Bacillati</taxon>
        <taxon>Actinomycetota</taxon>
        <taxon>Actinomycetes</taxon>
        <taxon>Mycobacteriales</taxon>
        <taxon>Tsukamurellaceae</taxon>
        <taxon>Tsukamurella</taxon>
    </lineage>
</organism>
<dbReference type="GO" id="GO:0031177">
    <property type="term" value="F:phosphopantetheine binding"/>
    <property type="evidence" value="ECO:0007669"/>
    <property type="project" value="InterPro"/>
</dbReference>
<dbReference type="Pfam" id="PF21089">
    <property type="entry name" value="PKS_DH_N"/>
    <property type="match status" value="1"/>
</dbReference>
<dbReference type="SUPFAM" id="SSF47336">
    <property type="entry name" value="ACP-like"/>
    <property type="match status" value="1"/>
</dbReference>
<dbReference type="InterPro" id="IPR013968">
    <property type="entry name" value="PKS_KR"/>
</dbReference>
<protein>
    <submittedName>
        <fullName evidence="12">SDR family NAD(P)-dependent oxidoreductase</fullName>
    </submittedName>
</protein>
<dbReference type="Pfam" id="PF08659">
    <property type="entry name" value="KR"/>
    <property type="match status" value="1"/>
</dbReference>
<feature type="domain" description="Ketosynthase family 3 (KS3)" evidence="9">
    <location>
        <begin position="50"/>
        <end position="470"/>
    </location>
</feature>
<dbReference type="InterPro" id="IPR009081">
    <property type="entry name" value="PP-bd_ACP"/>
</dbReference>
<evidence type="ECO:0000256" key="6">
    <source>
        <dbReference type="SAM" id="MobiDB-lite"/>
    </source>
</evidence>
<dbReference type="GO" id="GO:0005886">
    <property type="term" value="C:plasma membrane"/>
    <property type="evidence" value="ECO:0007669"/>
    <property type="project" value="TreeGrafter"/>
</dbReference>
<dbReference type="PROSITE" id="PS00606">
    <property type="entry name" value="KS3_1"/>
    <property type="match status" value="1"/>
</dbReference>
<dbReference type="InterPro" id="IPR049551">
    <property type="entry name" value="PKS_DH_C"/>
</dbReference>
<dbReference type="OrthoDB" id="9778690at2"/>
<dbReference type="InterPro" id="IPR049552">
    <property type="entry name" value="PKS_DH_N"/>
</dbReference>
<evidence type="ECO:0000313" key="13">
    <source>
        <dbReference type="Proteomes" id="UP000319375"/>
    </source>
</evidence>
<reference evidence="12 13" key="1">
    <citation type="submission" date="2019-06" db="EMBL/GenBank/DDBJ databases">
        <title>Tsukamurella conjunctivitidis sp. nov., Tsukamurella assacharolytica sp. nov. and Tsukamurella sputae sp. nov. isolated from patients with conjunctivitis, bacteraemia (lymphoma) and respiratory infection (sputum) in Hong Kong.</title>
        <authorList>
            <person name="Teng J.L.L."/>
            <person name="Lee H.H."/>
            <person name="Fong J.Y.H."/>
            <person name="Fok K.M.N."/>
            <person name="Lau S.K.P."/>
            <person name="Woo P.C.Y."/>
        </authorList>
    </citation>
    <scope>NUCLEOTIDE SEQUENCE [LARGE SCALE GENOMIC DNA]</scope>
    <source>
        <strain evidence="12 13">HKU72</strain>
    </source>
</reference>
<dbReference type="Pfam" id="PF00698">
    <property type="entry name" value="Acyl_transf_1"/>
    <property type="match status" value="1"/>
</dbReference>
<dbReference type="PANTHER" id="PTHR43775">
    <property type="entry name" value="FATTY ACID SYNTHASE"/>
    <property type="match status" value="1"/>
</dbReference>
<feature type="domain" description="Polyketide/metazoan fatty acid synthase-like dehydratase" evidence="10">
    <location>
        <begin position="919"/>
        <end position="1081"/>
    </location>
</feature>
<proteinExistence type="predicted"/>
<keyword evidence="5" id="KW-0511">Multifunctional enzyme</keyword>
<dbReference type="InterPro" id="IPR036291">
    <property type="entry name" value="NAD(P)-bd_dom_sf"/>
</dbReference>
<dbReference type="Gene3D" id="3.10.129.110">
    <property type="entry name" value="Polyketide synthase dehydratase"/>
    <property type="match status" value="1"/>
</dbReference>
<dbReference type="Gene3D" id="3.40.366.10">
    <property type="entry name" value="Malonyl-Coenzyme A Acyl Carrier Protein, domain 2"/>
    <property type="match status" value="1"/>
</dbReference>
<keyword evidence="2" id="KW-0597">Phosphoprotein</keyword>
<dbReference type="InterPro" id="IPR001227">
    <property type="entry name" value="Ac_transferase_dom_sf"/>
</dbReference>
<dbReference type="GO" id="GO:0071770">
    <property type="term" value="P:DIM/DIP cell wall layer assembly"/>
    <property type="evidence" value="ECO:0007669"/>
    <property type="project" value="TreeGrafter"/>
</dbReference>
<dbReference type="RefSeq" id="WP_146485403.1">
    <property type="nucleotide sequence ID" value="NZ_VIGX01000001.1"/>
</dbReference>
<gene>
    <name evidence="12" type="ORF">FK530_02620</name>
</gene>
<dbReference type="InterPro" id="IPR032821">
    <property type="entry name" value="PKS_assoc"/>
</dbReference>
<dbReference type="GO" id="GO:0006633">
    <property type="term" value="P:fatty acid biosynthetic process"/>
    <property type="evidence" value="ECO:0007669"/>
    <property type="project" value="InterPro"/>
</dbReference>
<dbReference type="Pfam" id="PF00109">
    <property type="entry name" value="ketoacyl-synt"/>
    <property type="match status" value="1"/>
</dbReference>
<dbReference type="Gene3D" id="3.40.50.720">
    <property type="entry name" value="NAD(P)-binding Rossmann-like Domain"/>
    <property type="match status" value="1"/>
</dbReference>
<keyword evidence="13" id="KW-1185">Reference proteome</keyword>
<feature type="domain" description="Malonyl-CoA:ACP transacylase (MAT)" evidence="11">
    <location>
        <begin position="576"/>
        <end position="867"/>
    </location>
</feature>
<feature type="compositionally biased region" description="Basic residues" evidence="6">
    <location>
        <begin position="1785"/>
        <end position="1800"/>
    </location>
</feature>
<feature type="domain" description="Polyketide synthase-like phosphopantetheine-binding" evidence="8">
    <location>
        <begin position="1688"/>
        <end position="1760"/>
    </location>
</feature>
<dbReference type="FunFam" id="3.40.47.10:FF:000019">
    <property type="entry name" value="Polyketide synthase type I"/>
    <property type="match status" value="1"/>
</dbReference>
<evidence type="ECO:0000256" key="1">
    <source>
        <dbReference type="ARBA" id="ARBA00022450"/>
    </source>
</evidence>
<dbReference type="InterPro" id="IPR018201">
    <property type="entry name" value="Ketoacyl_synth_AS"/>
</dbReference>
<evidence type="ECO:0000256" key="3">
    <source>
        <dbReference type="ARBA" id="ARBA00022679"/>
    </source>
</evidence>
<evidence type="ECO:0000259" key="11">
    <source>
        <dbReference type="SMART" id="SM00827"/>
    </source>
</evidence>
<feature type="region of interest" description="Disordered" evidence="6">
    <location>
        <begin position="1768"/>
        <end position="1800"/>
    </location>
</feature>
<dbReference type="SMART" id="SM00822">
    <property type="entry name" value="PKS_KR"/>
    <property type="match status" value="1"/>
</dbReference>
<dbReference type="InterPro" id="IPR020806">
    <property type="entry name" value="PKS_PP-bd"/>
</dbReference>
<dbReference type="SUPFAM" id="SSF53901">
    <property type="entry name" value="Thiolase-like"/>
    <property type="match status" value="1"/>
</dbReference>
<dbReference type="InterPro" id="IPR016036">
    <property type="entry name" value="Malonyl_transacylase_ACP-bd"/>
</dbReference>
<dbReference type="SMART" id="SM00825">
    <property type="entry name" value="PKS_KS"/>
    <property type="match status" value="1"/>
</dbReference>
<dbReference type="SMART" id="SM00826">
    <property type="entry name" value="PKS_DH"/>
    <property type="match status" value="1"/>
</dbReference>
<dbReference type="EMBL" id="VIGX01000001">
    <property type="protein sequence ID" value="TWS30771.1"/>
    <property type="molecule type" value="Genomic_DNA"/>
</dbReference>
<dbReference type="Gene3D" id="3.30.70.250">
    <property type="entry name" value="Malonyl-CoA ACP transacylase, ACP-binding"/>
    <property type="match status" value="1"/>
</dbReference>
<dbReference type="Pfam" id="PF16197">
    <property type="entry name" value="KAsynt_C_assoc"/>
    <property type="match status" value="1"/>
</dbReference>
<dbReference type="SMART" id="SM00827">
    <property type="entry name" value="PKS_AT"/>
    <property type="match status" value="1"/>
</dbReference>
<evidence type="ECO:0000256" key="5">
    <source>
        <dbReference type="ARBA" id="ARBA00023268"/>
    </source>
</evidence>
<dbReference type="GO" id="GO:0005737">
    <property type="term" value="C:cytoplasm"/>
    <property type="evidence" value="ECO:0007669"/>
    <property type="project" value="TreeGrafter"/>
</dbReference>
<dbReference type="CDD" id="cd00833">
    <property type="entry name" value="PKS"/>
    <property type="match status" value="1"/>
</dbReference>
<dbReference type="SUPFAM" id="SSF55048">
    <property type="entry name" value="Probable ACP-binding domain of malonyl-CoA ACP transacylase"/>
    <property type="match status" value="1"/>
</dbReference>
<dbReference type="SUPFAM" id="SSF51735">
    <property type="entry name" value="NAD(P)-binding Rossmann-fold domains"/>
    <property type="match status" value="2"/>
</dbReference>
<dbReference type="Pfam" id="PF02801">
    <property type="entry name" value="Ketoacyl-synt_C"/>
    <property type="match status" value="1"/>
</dbReference>
<evidence type="ECO:0000259" key="10">
    <source>
        <dbReference type="SMART" id="SM00826"/>
    </source>
</evidence>
<feature type="domain" description="Ketoreductase" evidence="7">
    <location>
        <begin position="1421"/>
        <end position="1597"/>
    </location>
</feature>
<dbReference type="PROSITE" id="PS00012">
    <property type="entry name" value="PHOSPHOPANTETHEINE"/>
    <property type="match status" value="1"/>
</dbReference>